<protein>
    <submittedName>
        <fullName evidence="1">Uncharacterized protein</fullName>
    </submittedName>
</protein>
<keyword evidence="2" id="KW-1185">Reference proteome</keyword>
<reference evidence="1 2" key="1">
    <citation type="submission" date="2019-11" db="EMBL/GenBank/DDBJ databases">
        <authorList>
            <person name="Lang L."/>
        </authorList>
    </citation>
    <scope>NUCLEOTIDE SEQUENCE [LARGE SCALE GENOMIC DNA]</scope>
    <source>
        <strain evidence="1 2">YIM 132242</strain>
    </source>
</reference>
<name>A0A6L6HU44_9RHOB</name>
<evidence type="ECO:0000313" key="2">
    <source>
        <dbReference type="Proteomes" id="UP000481417"/>
    </source>
</evidence>
<dbReference type="Proteomes" id="UP000481417">
    <property type="component" value="Unassembled WGS sequence"/>
</dbReference>
<dbReference type="EMBL" id="WMBT01000017">
    <property type="protein sequence ID" value="MTE01820.1"/>
    <property type="molecule type" value="Genomic_DNA"/>
</dbReference>
<gene>
    <name evidence="1" type="ORF">GIY56_16140</name>
</gene>
<organism evidence="1 2">
    <name type="scientific">Paracoccus lichenicola</name>
    <dbReference type="NCBI Taxonomy" id="2665644"/>
    <lineage>
        <taxon>Bacteria</taxon>
        <taxon>Pseudomonadati</taxon>
        <taxon>Pseudomonadota</taxon>
        <taxon>Alphaproteobacteria</taxon>
        <taxon>Rhodobacterales</taxon>
        <taxon>Paracoccaceae</taxon>
        <taxon>Paracoccus</taxon>
    </lineage>
</organism>
<proteinExistence type="predicted"/>
<comment type="caution">
    <text evidence="1">The sequence shown here is derived from an EMBL/GenBank/DDBJ whole genome shotgun (WGS) entry which is preliminary data.</text>
</comment>
<dbReference type="AlphaFoldDB" id="A0A6L6HU44"/>
<sequence length="53" mass="5584">MIEAILKSFDSLAAPNGTVTVQFRDNALYVANGSGPLEFVGLATLPAALDYIK</sequence>
<accession>A0A6L6HU44</accession>
<evidence type="ECO:0000313" key="1">
    <source>
        <dbReference type="EMBL" id="MTE01820.1"/>
    </source>
</evidence>